<comment type="catalytic activity">
    <reaction evidence="1">
        <text>futalosine + H2O = dehypoxanthine futalosine + hypoxanthine</text>
        <dbReference type="Rhea" id="RHEA:25904"/>
        <dbReference type="ChEBI" id="CHEBI:15377"/>
        <dbReference type="ChEBI" id="CHEBI:17368"/>
        <dbReference type="ChEBI" id="CHEBI:58863"/>
        <dbReference type="ChEBI" id="CHEBI:58864"/>
        <dbReference type="EC" id="3.2.2.26"/>
    </reaction>
</comment>
<sequence length="239" mass="23761">MNARTRVLVATAVPAERDAVARAFPGPAEEVRLPGAALLRTDGIYDLLAAGVGPALAAASTATALTAAALTGTPYGLVVSAGIGGGFQPEAPLGSLVVADAITAADLGAETPDGFLPVTDLGFGTVTHLPPKSLVRGVVEATGARPGTVLTVSTVTGTATRAAALRERHPGALAEGMEGFGVAEAAAAHGVPVLEIRAVSNPVGPRDRAAWRIGDALAALTGAFGKIAPALESWNTHDD</sequence>
<dbReference type="GO" id="GO:0008930">
    <property type="term" value="F:methylthioadenosine nucleosidase activity"/>
    <property type="evidence" value="ECO:0007669"/>
    <property type="project" value="TreeGrafter"/>
</dbReference>
<dbReference type="SUPFAM" id="SSF53167">
    <property type="entry name" value="Purine and uridine phosphorylases"/>
    <property type="match status" value="1"/>
</dbReference>
<comment type="function">
    <text evidence="1">Catalyzes the hydrolysis of futalosine (FL) to dehypoxanthine futalosine (DHFL) and hypoxanthine, a step in the biosynthesis of menaquinone (MK, vitamin K2).</text>
</comment>
<dbReference type="Gene3D" id="3.40.50.1580">
    <property type="entry name" value="Nucleoside phosphorylase domain"/>
    <property type="match status" value="1"/>
</dbReference>
<comment type="pathway">
    <text evidence="1">Quinol/quinone metabolism; menaquinone biosynthesis.</text>
</comment>
<dbReference type="GeneID" id="95450669"/>
<accession>A0A4Z1CY04</accession>
<keyword evidence="1" id="KW-0474">Menaquinone biosynthesis</keyword>
<dbReference type="UniPathway" id="UPA00079"/>
<proteinExistence type="inferred from homology"/>
<evidence type="ECO:0000313" key="5">
    <source>
        <dbReference type="Proteomes" id="UP000298159"/>
    </source>
</evidence>
<organism evidence="4 5">
    <name type="scientific">Streptomyces bauhiniae</name>
    <dbReference type="NCBI Taxonomy" id="2340725"/>
    <lineage>
        <taxon>Bacteria</taxon>
        <taxon>Bacillati</taxon>
        <taxon>Actinomycetota</taxon>
        <taxon>Actinomycetes</taxon>
        <taxon>Kitasatosporales</taxon>
        <taxon>Streptomycetaceae</taxon>
        <taxon>Streptomyces</taxon>
    </lineage>
</organism>
<protein>
    <recommendedName>
        <fullName evidence="1 2">Futalosine hydrolase</fullName>
        <shortName evidence="1">FL hydrolase</shortName>
        <ecNumber evidence="1 2">3.2.2.26</ecNumber>
    </recommendedName>
    <alternativeName>
        <fullName evidence="1">Futalosine nucleosidase</fullName>
    </alternativeName>
    <alternativeName>
        <fullName evidence="1">Menaquinone biosynthetic enzyme MqnB</fullName>
    </alternativeName>
</protein>
<dbReference type="Pfam" id="PF01048">
    <property type="entry name" value="PNP_UDP_1"/>
    <property type="match status" value="1"/>
</dbReference>
<dbReference type="InterPro" id="IPR019963">
    <property type="entry name" value="FL_hydrolase_MqnB"/>
</dbReference>
<dbReference type="PANTHER" id="PTHR46832">
    <property type="entry name" value="5'-METHYLTHIOADENOSINE/S-ADENOSYLHOMOCYSTEINE NUCLEOSIDASE"/>
    <property type="match status" value="1"/>
</dbReference>
<keyword evidence="1 4" id="KW-0378">Hydrolase</keyword>
<dbReference type="EMBL" id="SRRT01000007">
    <property type="protein sequence ID" value="TGN73879.1"/>
    <property type="molecule type" value="Genomic_DNA"/>
</dbReference>
<dbReference type="RefSeq" id="WP_135787798.1">
    <property type="nucleotide sequence ID" value="NZ_SRRT01000007.1"/>
</dbReference>
<dbReference type="InterPro" id="IPR000845">
    <property type="entry name" value="Nucleoside_phosphorylase_d"/>
</dbReference>
<comment type="caution">
    <text evidence="4">The sequence shown here is derived from an EMBL/GenBank/DDBJ whole genome shotgun (WGS) entry which is preliminary data.</text>
</comment>
<dbReference type="GO" id="GO:0008782">
    <property type="term" value="F:adenosylhomocysteine nucleosidase activity"/>
    <property type="evidence" value="ECO:0007669"/>
    <property type="project" value="TreeGrafter"/>
</dbReference>
<dbReference type="GO" id="GO:0009116">
    <property type="term" value="P:nucleoside metabolic process"/>
    <property type="evidence" value="ECO:0007669"/>
    <property type="project" value="InterPro"/>
</dbReference>
<reference evidence="4 5" key="1">
    <citation type="submission" date="2019-04" db="EMBL/GenBank/DDBJ databases">
        <title>Streptomyces sp. nov. Bv016 isolated from bark of Buahinia variegata.</title>
        <authorList>
            <person name="Kanchanasin P."/>
            <person name="Tanasupawat S."/>
            <person name="Yuki M."/>
            <person name="Kudo T."/>
        </authorList>
    </citation>
    <scope>NUCLEOTIDE SEQUENCE [LARGE SCALE GENOMIC DNA]</scope>
    <source>
        <strain evidence="4 5">Bv016</strain>
    </source>
</reference>
<dbReference type="NCBIfam" id="TIGR03664">
    <property type="entry name" value="fut_nucase"/>
    <property type="match status" value="1"/>
</dbReference>
<name>A0A4Z1CY04_9ACTN</name>
<dbReference type="GO" id="GO:0009234">
    <property type="term" value="P:menaquinone biosynthetic process"/>
    <property type="evidence" value="ECO:0007669"/>
    <property type="project" value="UniProtKB-UniRule"/>
</dbReference>
<dbReference type="HAMAP" id="MF_00991">
    <property type="entry name" value="MqnB"/>
    <property type="match status" value="1"/>
</dbReference>
<dbReference type="EC" id="3.2.2.26" evidence="1 2"/>
<evidence type="ECO:0000259" key="3">
    <source>
        <dbReference type="Pfam" id="PF01048"/>
    </source>
</evidence>
<gene>
    <name evidence="1" type="primary">mqnB</name>
    <name evidence="4" type="ORF">E5083_24125</name>
</gene>
<evidence type="ECO:0000256" key="2">
    <source>
        <dbReference type="NCBIfam" id="TIGR03664"/>
    </source>
</evidence>
<comment type="similarity">
    <text evidence="1">Belongs to the PNP/UDP phosphorylase family. Futalosine hydrolase subfamily.</text>
</comment>
<dbReference type="NCBIfam" id="NF006087">
    <property type="entry name" value="PRK08236.1"/>
    <property type="match status" value="1"/>
</dbReference>
<dbReference type="InterPro" id="IPR035994">
    <property type="entry name" value="Nucleoside_phosphorylase_sf"/>
</dbReference>
<dbReference type="CDD" id="cd17766">
    <property type="entry name" value="futalosine_nucleosidase_MqnB"/>
    <property type="match status" value="1"/>
</dbReference>
<feature type="domain" description="Nucleoside phosphorylase" evidence="3">
    <location>
        <begin position="50"/>
        <end position="208"/>
    </location>
</feature>
<keyword evidence="5" id="KW-1185">Reference proteome</keyword>
<dbReference type="GO" id="GO:0005829">
    <property type="term" value="C:cytosol"/>
    <property type="evidence" value="ECO:0007669"/>
    <property type="project" value="TreeGrafter"/>
</dbReference>
<evidence type="ECO:0000313" key="4">
    <source>
        <dbReference type="EMBL" id="TGN73879.1"/>
    </source>
</evidence>
<dbReference type="GO" id="GO:0019284">
    <property type="term" value="P:L-methionine salvage from S-adenosylmethionine"/>
    <property type="evidence" value="ECO:0007669"/>
    <property type="project" value="TreeGrafter"/>
</dbReference>
<evidence type="ECO:0000256" key="1">
    <source>
        <dbReference type="HAMAP-Rule" id="MF_00991"/>
    </source>
</evidence>
<keyword evidence="4" id="KW-0326">Glycosidase</keyword>
<dbReference type="Proteomes" id="UP000298159">
    <property type="component" value="Unassembled WGS sequence"/>
</dbReference>
<dbReference type="PANTHER" id="PTHR46832:SF2">
    <property type="entry name" value="FUTALOSINE HYDROLASE"/>
    <property type="match status" value="1"/>
</dbReference>
<dbReference type="AlphaFoldDB" id="A0A4Z1CY04"/>